<evidence type="ECO:0000313" key="3">
    <source>
        <dbReference type="Proteomes" id="UP001189663"/>
    </source>
</evidence>
<comment type="caution">
    <text evidence="2">The sequence shown here is derived from an EMBL/GenBank/DDBJ whole genome shotgun (WGS) entry which is preliminary data.</text>
</comment>
<evidence type="ECO:0000313" key="2">
    <source>
        <dbReference type="EMBL" id="CAJ0806810.1"/>
    </source>
</evidence>
<organism evidence="2 3">
    <name type="scientific">Ralstonia holmesii</name>
    <dbReference type="NCBI Taxonomy" id="3058602"/>
    <lineage>
        <taxon>Bacteria</taxon>
        <taxon>Pseudomonadati</taxon>
        <taxon>Pseudomonadota</taxon>
        <taxon>Betaproteobacteria</taxon>
        <taxon>Burkholderiales</taxon>
        <taxon>Burkholderiaceae</taxon>
        <taxon>Ralstonia</taxon>
    </lineage>
</organism>
<gene>
    <name evidence="2" type="ORF">LMG18096_04858</name>
</gene>
<reference evidence="2 3" key="1">
    <citation type="submission" date="2023-07" db="EMBL/GenBank/DDBJ databases">
        <authorList>
            <person name="Peeters C."/>
        </authorList>
    </citation>
    <scope>NUCLEOTIDE SEQUENCE [LARGE SCALE GENOMIC DNA]</scope>
    <source>
        <strain evidence="2 3">LMG 18096</strain>
    </source>
</reference>
<proteinExistence type="predicted"/>
<dbReference type="Proteomes" id="UP001189663">
    <property type="component" value="Unassembled WGS sequence"/>
</dbReference>
<keyword evidence="3" id="KW-1185">Reference proteome</keyword>
<evidence type="ECO:0000259" key="1">
    <source>
        <dbReference type="Pfam" id="PF16747"/>
    </source>
</evidence>
<feature type="domain" description="Surface-adhesin protein E-like" evidence="1">
    <location>
        <begin position="46"/>
        <end position="153"/>
    </location>
</feature>
<dbReference type="Pfam" id="PF16747">
    <property type="entry name" value="Adhesin_E"/>
    <property type="match status" value="1"/>
</dbReference>
<accession>A0ABC8QMB4</accession>
<dbReference type="InterPro" id="IPR031939">
    <property type="entry name" value="Adhesin_E-like"/>
</dbReference>
<dbReference type="AlphaFoldDB" id="A0ABC8QMB4"/>
<dbReference type="EMBL" id="CATZAT010000020">
    <property type="protein sequence ID" value="CAJ0806810.1"/>
    <property type="molecule type" value="Genomic_DNA"/>
</dbReference>
<name>A0ABC8QMB4_9RALS</name>
<protein>
    <recommendedName>
        <fullName evidence="1">Surface-adhesin protein E-like domain-containing protein</fullName>
    </recommendedName>
</protein>
<sequence>MLRRPAYVCEMRQTEVAMRTERTTLIYWVAAALAIGSSTAMAADNWVKLAPLADNGGSLYLDKDSIEHNKDGTVRATTRDAYDAPRKLSDGRAYQYDTRTSVYDCKEGRILPVSALIQDGQHATVLTKNIDGPRWEAVVSRSEGEAILHAVCQK</sequence>